<feature type="compositionally biased region" description="Acidic residues" evidence="8">
    <location>
        <begin position="195"/>
        <end position="205"/>
    </location>
</feature>
<evidence type="ECO:0000256" key="1">
    <source>
        <dbReference type="ARBA" id="ARBA00000707"/>
    </source>
</evidence>
<feature type="domain" description="USP" evidence="9">
    <location>
        <begin position="27"/>
        <end position="923"/>
    </location>
</feature>
<dbReference type="PROSITE" id="PS00973">
    <property type="entry name" value="USP_2"/>
    <property type="match status" value="1"/>
</dbReference>
<feature type="compositionally biased region" description="Low complexity" evidence="8">
    <location>
        <begin position="428"/>
        <end position="437"/>
    </location>
</feature>
<comment type="similarity">
    <text evidence="2">Belongs to the peptidase C19 family.</text>
</comment>
<feature type="region of interest" description="Disordered" evidence="8">
    <location>
        <begin position="673"/>
        <end position="732"/>
    </location>
</feature>
<feature type="region of interest" description="Disordered" evidence="8">
    <location>
        <begin position="179"/>
        <end position="222"/>
    </location>
</feature>
<dbReference type="InterPro" id="IPR018200">
    <property type="entry name" value="USP_CS"/>
</dbReference>
<dbReference type="EMBL" id="AWGJ01000002">
    <property type="protein sequence ID" value="ODN83231.1"/>
    <property type="molecule type" value="Genomic_DNA"/>
</dbReference>
<evidence type="ECO:0000256" key="7">
    <source>
        <dbReference type="ARBA" id="ARBA00022807"/>
    </source>
</evidence>
<evidence type="ECO:0000256" key="2">
    <source>
        <dbReference type="ARBA" id="ARBA00009085"/>
    </source>
</evidence>
<keyword evidence="4" id="KW-0645">Protease</keyword>
<dbReference type="PANTHER" id="PTHR24006">
    <property type="entry name" value="UBIQUITIN CARBOXYL-TERMINAL HYDROLASE"/>
    <property type="match status" value="1"/>
</dbReference>
<evidence type="ECO:0000256" key="3">
    <source>
        <dbReference type="ARBA" id="ARBA00012759"/>
    </source>
</evidence>
<reference evidence="10 11" key="1">
    <citation type="submission" date="2016-06" db="EMBL/GenBank/DDBJ databases">
        <title>Evolution of pathogenesis and genome organization in the Tremellales.</title>
        <authorList>
            <person name="Cuomo C."/>
            <person name="Litvintseva A."/>
            <person name="Heitman J."/>
            <person name="Chen Y."/>
            <person name="Sun S."/>
            <person name="Springer D."/>
            <person name="Dromer F."/>
            <person name="Young S."/>
            <person name="Zeng Q."/>
            <person name="Chapman S."/>
            <person name="Gujja S."/>
            <person name="Saif S."/>
            <person name="Birren B."/>
        </authorList>
    </citation>
    <scope>NUCLEOTIDE SEQUENCE [LARGE SCALE GENOMIC DNA]</scope>
    <source>
        <strain evidence="10 11">CBS 6039</strain>
    </source>
</reference>
<dbReference type="GO" id="GO:0005829">
    <property type="term" value="C:cytosol"/>
    <property type="evidence" value="ECO:0007669"/>
    <property type="project" value="TreeGrafter"/>
</dbReference>
<feature type="region of interest" description="Disordered" evidence="8">
    <location>
        <begin position="559"/>
        <end position="656"/>
    </location>
</feature>
<evidence type="ECO:0000313" key="11">
    <source>
        <dbReference type="Proteomes" id="UP000094065"/>
    </source>
</evidence>
<comment type="catalytic activity">
    <reaction evidence="1">
        <text>Thiol-dependent hydrolysis of ester, thioester, amide, peptide and isopeptide bonds formed by the C-terminal Gly of ubiquitin (a 76-residue protein attached to proteins as an intracellular targeting signal).</text>
        <dbReference type="EC" id="3.4.19.12"/>
    </reaction>
</comment>
<proteinExistence type="inferred from homology"/>
<feature type="region of interest" description="Disordered" evidence="8">
    <location>
        <begin position="1"/>
        <end position="22"/>
    </location>
</feature>
<dbReference type="RefSeq" id="XP_018997231.1">
    <property type="nucleotide sequence ID" value="XM_019134804.1"/>
</dbReference>
<dbReference type="GO" id="GO:0016579">
    <property type="term" value="P:protein deubiquitination"/>
    <property type="evidence" value="ECO:0007669"/>
    <property type="project" value="InterPro"/>
</dbReference>
<feature type="compositionally biased region" description="Low complexity" evidence="8">
    <location>
        <begin position="589"/>
        <end position="606"/>
    </location>
</feature>
<dbReference type="GeneID" id="30152721"/>
<dbReference type="AlphaFoldDB" id="A0A1E3I600"/>
<evidence type="ECO:0000256" key="5">
    <source>
        <dbReference type="ARBA" id="ARBA00022786"/>
    </source>
</evidence>
<dbReference type="InterPro" id="IPR050164">
    <property type="entry name" value="Peptidase_C19"/>
</dbReference>
<dbReference type="Gene3D" id="3.90.70.10">
    <property type="entry name" value="Cysteine proteinases"/>
    <property type="match status" value="2"/>
</dbReference>
<evidence type="ECO:0000256" key="4">
    <source>
        <dbReference type="ARBA" id="ARBA00022670"/>
    </source>
</evidence>
<comment type="caution">
    <text evidence="10">The sequence shown here is derived from an EMBL/GenBank/DDBJ whole genome shotgun (WGS) entry which is preliminary data.</text>
</comment>
<dbReference type="PANTHER" id="PTHR24006:SF888">
    <property type="entry name" value="UBIQUITIN CARBOXYL-TERMINAL HYDROLASE 30"/>
    <property type="match status" value="1"/>
</dbReference>
<dbReference type="GO" id="GO:0005634">
    <property type="term" value="C:nucleus"/>
    <property type="evidence" value="ECO:0007669"/>
    <property type="project" value="TreeGrafter"/>
</dbReference>
<dbReference type="GO" id="GO:0006508">
    <property type="term" value="P:proteolysis"/>
    <property type="evidence" value="ECO:0007669"/>
    <property type="project" value="UniProtKB-KW"/>
</dbReference>
<evidence type="ECO:0000256" key="8">
    <source>
        <dbReference type="SAM" id="MobiDB-lite"/>
    </source>
</evidence>
<name>A0A1E3I600_9TREE</name>
<keyword evidence="6" id="KW-0378">Hydrolase</keyword>
<feature type="compositionally biased region" description="Polar residues" evidence="8">
    <location>
        <begin position="673"/>
        <end position="694"/>
    </location>
</feature>
<evidence type="ECO:0000256" key="6">
    <source>
        <dbReference type="ARBA" id="ARBA00022801"/>
    </source>
</evidence>
<accession>A0A1E3I600</accession>
<dbReference type="GO" id="GO:0004843">
    <property type="term" value="F:cysteine-type deubiquitinase activity"/>
    <property type="evidence" value="ECO:0007669"/>
    <property type="project" value="UniProtKB-EC"/>
</dbReference>
<feature type="compositionally biased region" description="Acidic residues" evidence="8">
    <location>
        <begin position="696"/>
        <end position="723"/>
    </location>
</feature>
<evidence type="ECO:0000259" key="9">
    <source>
        <dbReference type="PROSITE" id="PS50235"/>
    </source>
</evidence>
<dbReference type="InterPro" id="IPR001394">
    <property type="entry name" value="Peptidase_C19_UCH"/>
</dbReference>
<evidence type="ECO:0000313" key="10">
    <source>
        <dbReference type="EMBL" id="ODN83231.1"/>
    </source>
</evidence>
<dbReference type="PROSITE" id="PS50235">
    <property type="entry name" value="USP_3"/>
    <property type="match status" value="1"/>
</dbReference>
<feature type="compositionally biased region" description="Polar residues" evidence="8">
    <location>
        <begin position="568"/>
        <end position="578"/>
    </location>
</feature>
<feature type="region of interest" description="Disordered" evidence="8">
    <location>
        <begin position="863"/>
        <end position="884"/>
    </location>
</feature>
<dbReference type="OrthoDB" id="420187at2759"/>
<dbReference type="EC" id="3.4.19.12" evidence="3"/>
<dbReference type="InterPro" id="IPR028889">
    <property type="entry name" value="USP"/>
</dbReference>
<sequence length="946" mass="102976">MSAAAPTASPGPPPPAAAAPSHHLKPVGIRNEQNTCYLNSTFQALSATAPLTALLSQSPLSPLRPLPNSILPSPEATPAEIPSLLPETLEPPLYKTLPLTRAFTSSLHEGYRRKDDGHRIDAGKLEEPMSLRALLRAISKKHIQYDGFDQQDAHEFLRHLLNGMEQEEVDVIKVLRPKGQTKEEKRRVAEKAEAEAEAADSETVDGTESGLQLDKGSTVDSPASLARLDPVANAVPQENDVSIVTGQAIREEPTTAPATAQVEVKWGNGETAVEPLPEVVNGPHLVPFVDVIFGGLLASVVVCEKCKALSHTYEGFLDISLSVLDSPRVRKRDKVKAFANRFKPRGTSSNRQGSPDIGQPPSPMQLLNSVVSDEEMSDSEVTAKEESLRKRRESLAVSESDNGDGASGIGRASSTKKFGGLFRKKNSSSRPGSSSSSLNALPLDSEKSSRPQSPHITHQPHAQPHQHHRKRQAKPTAAQAAYIARILAPAQGQEANDPIARLRAAQSGTSTPVEPAKQESGLERCLRDFTSVEVLEGQNAFACQKCWRIKHGRYDHHEATVKEEDESGQTPAMSTSSGPPVGRRPDARSTLSETSVTTMSSVESGTIPISPRVAPPSISIQTDVEDQSRRGRGVPLSSTVSSGSYVRARSPLGRPVDEEETLVEDMSHVNMDQSFTSQDSNSGSFILPSETGQTVEGDDEDAESDSASDSDGLSDSETESEEEHDGKKKKKSKHFVMGRAFKRFLISKPPPVMVFHMKRFKQLSSYSASFSSLRKIDDFVSFPEQLDIAPYLAPDRKDYKMTPTPNGAHAPFMDWPHPMQGPATDPVLYKLYAVVVHIGDMVSGHYIAYVLVDPEVMFSKEASKTVEGEGEQAEEPATPRTLPQDRKGVDRRVWAFCSDEVIREVDVEEVLRAKAYLCFVSKRRAGSSLANVHLSTKSKTNMSCRV</sequence>
<gene>
    <name evidence="10" type="ORF">L202_01412</name>
</gene>
<keyword evidence="5" id="KW-0833">Ubl conjugation pathway</keyword>
<organism evidence="10 11">
    <name type="scientific">Cryptococcus amylolentus CBS 6039</name>
    <dbReference type="NCBI Taxonomy" id="1295533"/>
    <lineage>
        <taxon>Eukaryota</taxon>
        <taxon>Fungi</taxon>
        <taxon>Dikarya</taxon>
        <taxon>Basidiomycota</taxon>
        <taxon>Agaricomycotina</taxon>
        <taxon>Tremellomycetes</taxon>
        <taxon>Tremellales</taxon>
        <taxon>Cryptococcaceae</taxon>
        <taxon>Cryptococcus</taxon>
    </lineage>
</organism>
<dbReference type="SUPFAM" id="SSF54001">
    <property type="entry name" value="Cysteine proteinases"/>
    <property type="match status" value="1"/>
</dbReference>
<protein>
    <recommendedName>
        <fullName evidence="3">ubiquitinyl hydrolase 1</fullName>
        <ecNumber evidence="3">3.4.19.12</ecNumber>
    </recommendedName>
</protein>
<feature type="compositionally biased region" description="Basic and acidic residues" evidence="8">
    <location>
        <begin position="180"/>
        <end position="194"/>
    </location>
</feature>
<dbReference type="Proteomes" id="UP000094065">
    <property type="component" value="Unassembled WGS sequence"/>
</dbReference>
<dbReference type="Pfam" id="PF00443">
    <property type="entry name" value="UCH"/>
    <property type="match status" value="1"/>
</dbReference>
<keyword evidence="11" id="KW-1185">Reference proteome</keyword>
<dbReference type="STRING" id="1295533.A0A1E3I600"/>
<feature type="compositionally biased region" description="Basic residues" evidence="8">
    <location>
        <begin position="464"/>
        <end position="473"/>
    </location>
</feature>
<feature type="region of interest" description="Disordered" evidence="8">
    <location>
        <begin position="340"/>
        <end position="478"/>
    </location>
</feature>
<keyword evidence="7" id="KW-0788">Thiol protease</keyword>
<dbReference type="InterPro" id="IPR038765">
    <property type="entry name" value="Papain-like_cys_pep_sf"/>
</dbReference>